<dbReference type="PANTHER" id="PTHR44068:SF1">
    <property type="entry name" value="HYPOTHETICAL LOC100005854"/>
    <property type="match status" value="1"/>
</dbReference>
<keyword evidence="3" id="KW-0489">Methyltransferase</keyword>
<evidence type="ECO:0000313" key="4">
    <source>
        <dbReference type="Proteomes" id="UP000254631"/>
    </source>
</evidence>
<dbReference type="Proteomes" id="UP000254631">
    <property type="component" value="Unassembled WGS sequence"/>
</dbReference>
<dbReference type="PANTHER" id="PTHR44068">
    <property type="entry name" value="ZGC:194242"/>
    <property type="match status" value="1"/>
</dbReference>
<evidence type="ECO:0000313" key="3">
    <source>
        <dbReference type="EMBL" id="STX78363.1"/>
    </source>
</evidence>
<dbReference type="Gene3D" id="3.40.50.150">
    <property type="entry name" value="Vaccinia Virus protein VP39"/>
    <property type="match status" value="1"/>
</dbReference>
<dbReference type="InterPro" id="IPR050447">
    <property type="entry name" value="Erg6_SMT_methyltransf"/>
</dbReference>
<feature type="domain" description="Methyltransferase type 11" evidence="2">
    <location>
        <begin position="151"/>
        <end position="246"/>
    </location>
</feature>
<dbReference type="EC" id="2.1.1.-" evidence="3"/>
<reference evidence="3 4" key="1">
    <citation type="submission" date="2018-06" db="EMBL/GenBank/DDBJ databases">
        <authorList>
            <consortium name="Pathogen Informatics"/>
            <person name="Doyle S."/>
        </authorList>
    </citation>
    <scope>NUCLEOTIDE SEQUENCE [LARGE SCALE GENOMIC DNA]</scope>
    <source>
        <strain evidence="3 4">NCTC12000</strain>
    </source>
</reference>
<dbReference type="EMBL" id="UGOL01000001">
    <property type="protein sequence ID" value="STX78363.1"/>
    <property type="molecule type" value="Genomic_DNA"/>
</dbReference>
<dbReference type="InterPro" id="IPR029063">
    <property type="entry name" value="SAM-dependent_MTases_sf"/>
</dbReference>
<dbReference type="AlphaFoldDB" id="A0A378K2F4"/>
<evidence type="ECO:0000259" key="2">
    <source>
        <dbReference type="Pfam" id="PF08241"/>
    </source>
</evidence>
<sequence length="369" mass="43543">MCSLLIFRYCSIDILIIEFYLKFRSLIQCQPLAVYTYIINFKDSKMNKFPQSFSEANERIGNAIHHVCLNALDAKFIKSNIQESYQSWANVLYDRVFLNWGLCDKKIYRELSSLNFDFSTVSFFPHVYGQSLLFYLIRPLIKIHFFNKRLLDVGCGNGVGLKISSELLKTRYALGIDLVNKLVTNSNNNFYIEDKINYMQADAENMAIANESFDIVTNLESSHLYPQIEHFFSEVERVLAPNGFFCYVDVNFDVKRQAERFETFVKTRKNLRIIEKHNITKMIQASIYQRLIVNEKRFYQLAQYLLGPDKINYTSELANVASSMGLMFLPWWRIRFKNPALQALGKFARRCKHWNKKYYFYYLIQKIDS</sequence>
<accession>A0A378K2F4</accession>
<proteinExistence type="predicted"/>
<dbReference type="SUPFAM" id="SSF53335">
    <property type="entry name" value="S-adenosyl-L-methionine-dependent methyltransferases"/>
    <property type="match status" value="1"/>
</dbReference>
<dbReference type="GO" id="GO:0032259">
    <property type="term" value="P:methylation"/>
    <property type="evidence" value="ECO:0007669"/>
    <property type="project" value="UniProtKB-KW"/>
</dbReference>
<gene>
    <name evidence="3" type="ORF">NCTC12000_00332</name>
</gene>
<dbReference type="Pfam" id="PF08241">
    <property type="entry name" value="Methyltransf_11"/>
    <property type="match status" value="1"/>
</dbReference>
<dbReference type="GO" id="GO:0016126">
    <property type="term" value="P:sterol biosynthetic process"/>
    <property type="evidence" value="ECO:0007669"/>
    <property type="project" value="TreeGrafter"/>
</dbReference>
<dbReference type="CDD" id="cd02440">
    <property type="entry name" value="AdoMet_MTases"/>
    <property type="match status" value="1"/>
</dbReference>
<protein>
    <submittedName>
        <fullName evidence="3">O-methyltransferase</fullName>
        <ecNumber evidence="3">2.1.1.-</ecNumber>
    </submittedName>
</protein>
<keyword evidence="1 3" id="KW-0808">Transferase</keyword>
<evidence type="ECO:0000256" key="1">
    <source>
        <dbReference type="ARBA" id="ARBA00022679"/>
    </source>
</evidence>
<organism evidence="3 4">
    <name type="scientific">Legionella pneumophila</name>
    <dbReference type="NCBI Taxonomy" id="446"/>
    <lineage>
        <taxon>Bacteria</taxon>
        <taxon>Pseudomonadati</taxon>
        <taxon>Pseudomonadota</taxon>
        <taxon>Gammaproteobacteria</taxon>
        <taxon>Legionellales</taxon>
        <taxon>Legionellaceae</taxon>
        <taxon>Legionella</taxon>
    </lineage>
</organism>
<dbReference type="InterPro" id="IPR013216">
    <property type="entry name" value="Methyltransf_11"/>
</dbReference>
<dbReference type="GO" id="GO:0003838">
    <property type="term" value="F:sterol 24-C-methyltransferase activity"/>
    <property type="evidence" value="ECO:0007669"/>
    <property type="project" value="TreeGrafter"/>
</dbReference>
<name>A0A378K2F4_LEGPN</name>